<name>A0A3B0VXW9_9ZZZZ</name>
<gene>
    <name evidence="1" type="ORF">MNBD_GAMMA02-390</name>
</gene>
<feature type="non-terminal residue" evidence="1">
    <location>
        <position position="1"/>
    </location>
</feature>
<accession>A0A3B0VXW9</accession>
<dbReference type="AlphaFoldDB" id="A0A3B0VXW9"/>
<sequence length="81" mass="8948">ETDDNVQISFAQVSEVSQGTLFGVDFNANDVELTPWGSVEVNLQCTAGTFFFESLNSDYGSDTYSVVPITRPIVNQFECQQ</sequence>
<protein>
    <submittedName>
        <fullName evidence="1">Uncharacterized protein</fullName>
    </submittedName>
</protein>
<dbReference type="EMBL" id="UOFA01000163">
    <property type="protein sequence ID" value="VAW45190.1"/>
    <property type="molecule type" value="Genomic_DNA"/>
</dbReference>
<evidence type="ECO:0000313" key="1">
    <source>
        <dbReference type="EMBL" id="VAW45190.1"/>
    </source>
</evidence>
<organism evidence="1">
    <name type="scientific">hydrothermal vent metagenome</name>
    <dbReference type="NCBI Taxonomy" id="652676"/>
    <lineage>
        <taxon>unclassified sequences</taxon>
        <taxon>metagenomes</taxon>
        <taxon>ecological metagenomes</taxon>
    </lineage>
</organism>
<proteinExistence type="predicted"/>
<reference evidence="1" key="1">
    <citation type="submission" date="2018-06" db="EMBL/GenBank/DDBJ databases">
        <authorList>
            <person name="Zhirakovskaya E."/>
        </authorList>
    </citation>
    <scope>NUCLEOTIDE SEQUENCE</scope>
</reference>